<dbReference type="HOGENOM" id="CLU_1447791_0_0_1"/>
<dbReference type="AlphaFoldDB" id="A0A067SEC6"/>
<reference evidence="2" key="1">
    <citation type="journal article" date="2014" name="Proc. Natl. Acad. Sci. U.S.A.">
        <title>Extensive sampling of basidiomycete genomes demonstrates inadequacy of the white-rot/brown-rot paradigm for wood decay fungi.</title>
        <authorList>
            <person name="Riley R."/>
            <person name="Salamov A.A."/>
            <person name="Brown D.W."/>
            <person name="Nagy L.G."/>
            <person name="Floudas D."/>
            <person name="Held B.W."/>
            <person name="Levasseur A."/>
            <person name="Lombard V."/>
            <person name="Morin E."/>
            <person name="Otillar R."/>
            <person name="Lindquist E.A."/>
            <person name="Sun H."/>
            <person name="LaButti K.M."/>
            <person name="Schmutz J."/>
            <person name="Jabbour D."/>
            <person name="Luo H."/>
            <person name="Baker S.E."/>
            <person name="Pisabarro A.G."/>
            <person name="Walton J.D."/>
            <person name="Blanchette R.A."/>
            <person name="Henrissat B."/>
            <person name="Martin F."/>
            <person name="Cullen D."/>
            <person name="Hibbett D.S."/>
            <person name="Grigoriev I.V."/>
        </authorList>
    </citation>
    <scope>NUCLEOTIDE SEQUENCE [LARGE SCALE GENOMIC DNA]</scope>
    <source>
        <strain evidence="2">CBS 339.88</strain>
    </source>
</reference>
<sequence length="196" mass="22143">MAPFHYKRTGDELTKCQRDVLDVGPRYPDHFTHPDPTLPFTTPIVRHLSNKSSEPSRLSHDSQLLTLNLPQTLLPLDISFLDLHLSRLRQASDLATSTRQPYPRRVSATNQAIVSTRCGLPDREDRVDLDFWTIGRRYGLHVACGSVLATFLLSKNQPMTAKFVESVRYDDSSSLITCSCRFLEWNAEERGGGGSR</sequence>
<protein>
    <submittedName>
        <fullName evidence="1">Uncharacterized protein</fullName>
    </submittedName>
</protein>
<evidence type="ECO:0000313" key="1">
    <source>
        <dbReference type="EMBL" id="KDR66084.1"/>
    </source>
</evidence>
<proteinExistence type="predicted"/>
<keyword evidence="2" id="KW-1185">Reference proteome</keyword>
<dbReference type="EMBL" id="KL142427">
    <property type="protein sequence ID" value="KDR66084.1"/>
    <property type="molecule type" value="Genomic_DNA"/>
</dbReference>
<organism evidence="1 2">
    <name type="scientific">Galerina marginata (strain CBS 339.88)</name>
    <dbReference type="NCBI Taxonomy" id="685588"/>
    <lineage>
        <taxon>Eukaryota</taxon>
        <taxon>Fungi</taxon>
        <taxon>Dikarya</taxon>
        <taxon>Basidiomycota</taxon>
        <taxon>Agaricomycotina</taxon>
        <taxon>Agaricomycetes</taxon>
        <taxon>Agaricomycetidae</taxon>
        <taxon>Agaricales</taxon>
        <taxon>Agaricineae</taxon>
        <taxon>Strophariaceae</taxon>
        <taxon>Galerina</taxon>
    </lineage>
</organism>
<evidence type="ECO:0000313" key="2">
    <source>
        <dbReference type="Proteomes" id="UP000027222"/>
    </source>
</evidence>
<accession>A0A067SEC6</accession>
<gene>
    <name evidence="1" type="ORF">GALMADRAFT_1208521</name>
</gene>
<dbReference type="Proteomes" id="UP000027222">
    <property type="component" value="Unassembled WGS sequence"/>
</dbReference>
<name>A0A067SEC6_GALM3</name>